<keyword evidence="2 4" id="KW-0862">Zinc</keyword>
<dbReference type="InterPro" id="IPR002328">
    <property type="entry name" value="ADH_Zn_CS"/>
</dbReference>
<dbReference type="RefSeq" id="WP_307321689.1">
    <property type="nucleotide sequence ID" value="NZ_JAUSUG010000002.1"/>
</dbReference>
<dbReference type="PROSITE" id="PS00059">
    <property type="entry name" value="ADH_ZINC"/>
    <property type="match status" value="1"/>
</dbReference>
<dbReference type="Gene3D" id="3.40.50.720">
    <property type="entry name" value="NAD(P)-binding Rossmann-like Domain"/>
    <property type="match status" value="1"/>
</dbReference>
<evidence type="ECO:0000313" key="6">
    <source>
        <dbReference type="EMBL" id="MDQ0253267.1"/>
    </source>
</evidence>
<dbReference type="InterPro" id="IPR011032">
    <property type="entry name" value="GroES-like_sf"/>
</dbReference>
<dbReference type="EMBL" id="JAUSUG010000002">
    <property type="protein sequence ID" value="MDQ0253267.1"/>
    <property type="molecule type" value="Genomic_DNA"/>
</dbReference>
<dbReference type="SUPFAM" id="SSF50129">
    <property type="entry name" value="GroES-like"/>
    <property type="match status" value="1"/>
</dbReference>
<reference evidence="6 7" key="1">
    <citation type="submission" date="2023-07" db="EMBL/GenBank/DDBJ databases">
        <title>Genomic Encyclopedia of Type Strains, Phase IV (KMG-IV): sequencing the most valuable type-strain genomes for metagenomic binning, comparative biology and taxonomic classification.</title>
        <authorList>
            <person name="Goeker M."/>
        </authorList>
    </citation>
    <scope>NUCLEOTIDE SEQUENCE [LARGE SCALE GENOMIC DNA]</scope>
    <source>
        <strain evidence="6 7">DSM 9768</strain>
    </source>
</reference>
<protein>
    <submittedName>
        <fullName evidence="6">L-iditol 2-dehydrogenase</fullName>
        <ecNumber evidence="6">1.1.1.14</ecNumber>
    </submittedName>
</protein>
<dbReference type="InterPro" id="IPR020843">
    <property type="entry name" value="ER"/>
</dbReference>
<dbReference type="Pfam" id="PF00107">
    <property type="entry name" value="ADH_zinc_N"/>
    <property type="match status" value="1"/>
</dbReference>
<gene>
    <name evidence="6" type="ORF">J2S74_000639</name>
</gene>
<dbReference type="InterPro" id="IPR036291">
    <property type="entry name" value="NAD(P)-bd_dom_sf"/>
</dbReference>
<comment type="similarity">
    <text evidence="4">Belongs to the zinc-containing alcohol dehydrogenase family.</text>
</comment>
<dbReference type="GO" id="GO:0003939">
    <property type="term" value="F:L-iditol 2-dehydrogenase (NAD+) activity"/>
    <property type="evidence" value="ECO:0007669"/>
    <property type="project" value="UniProtKB-EC"/>
</dbReference>
<evidence type="ECO:0000313" key="7">
    <source>
        <dbReference type="Proteomes" id="UP001230005"/>
    </source>
</evidence>
<keyword evidence="7" id="KW-1185">Reference proteome</keyword>
<comment type="cofactor">
    <cofactor evidence="4">
        <name>Zn(2+)</name>
        <dbReference type="ChEBI" id="CHEBI:29105"/>
    </cofactor>
</comment>
<comment type="caution">
    <text evidence="6">The sequence shown here is derived from an EMBL/GenBank/DDBJ whole genome shotgun (WGS) entry which is preliminary data.</text>
</comment>
<dbReference type="PANTHER" id="PTHR43401:SF2">
    <property type="entry name" value="L-THREONINE 3-DEHYDROGENASE"/>
    <property type="match status" value="1"/>
</dbReference>
<dbReference type="SMART" id="SM00829">
    <property type="entry name" value="PKS_ER"/>
    <property type="match status" value="1"/>
</dbReference>
<sequence>MKAVMIDDVESVSIKEFEVPNLKSQEVLIRVKMAGICGSDIHTYKGLHSFRKPPVVIGHEVSGNIEAIGEGVTEFNIGDKVTVVPQSGCGNCEYCQRKLENYCITRGAPGIGDWLGTTAEYCVVPASAILKLPDSMDHKIGVLTEPLAVGFHAVKKAEIKATDRIIIIGAGPIGLLTLAAAIEQGAKEILITDVLQYPLEVANELGAAESLNISQSSDWKEEAIKKMDGHFDKVLVTAGVSNILNDSIQLAKKGGKIVTVAMFHDEQKIDIVNLQGTEKEIIGCMTYNRSDFDDAIKALTDLNIPMDKIISHVLPYEEASKGFRIVDKKEENSIKVLLTF</sequence>
<dbReference type="InterPro" id="IPR050129">
    <property type="entry name" value="Zn_alcohol_dh"/>
</dbReference>
<evidence type="ECO:0000256" key="2">
    <source>
        <dbReference type="ARBA" id="ARBA00022833"/>
    </source>
</evidence>
<dbReference type="Proteomes" id="UP001230005">
    <property type="component" value="Unassembled WGS sequence"/>
</dbReference>
<dbReference type="Gene3D" id="3.90.180.10">
    <property type="entry name" value="Medium-chain alcohol dehydrogenases, catalytic domain"/>
    <property type="match status" value="1"/>
</dbReference>
<evidence type="ECO:0000256" key="1">
    <source>
        <dbReference type="ARBA" id="ARBA00022723"/>
    </source>
</evidence>
<evidence type="ECO:0000256" key="4">
    <source>
        <dbReference type="RuleBase" id="RU361277"/>
    </source>
</evidence>
<dbReference type="InterPro" id="IPR013154">
    <property type="entry name" value="ADH-like_N"/>
</dbReference>
<keyword evidence="3 6" id="KW-0560">Oxidoreductase</keyword>
<dbReference type="EC" id="1.1.1.14" evidence="6"/>
<dbReference type="InterPro" id="IPR013149">
    <property type="entry name" value="ADH-like_C"/>
</dbReference>
<dbReference type="SUPFAM" id="SSF51735">
    <property type="entry name" value="NAD(P)-binding Rossmann-fold domains"/>
    <property type="match status" value="1"/>
</dbReference>
<dbReference type="PANTHER" id="PTHR43401">
    <property type="entry name" value="L-THREONINE 3-DEHYDROGENASE"/>
    <property type="match status" value="1"/>
</dbReference>
<feature type="domain" description="Enoyl reductase (ER)" evidence="5">
    <location>
        <begin position="7"/>
        <end position="338"/>
    </location>
</feature>
<dbReference type="Pfam" id="PF08240">
    <property type="entry name" value="ADH_N"/>
    <property type="match status" value="1"/>
</dbReference>
<evidence type="ECO:0000256" key="3">
    <source>
        <dbReference type="ARBA" id="ARBA00023002"/>
    </source>
</evidence>
<proteinExistence type="inferred from homology"/>
<keyword evidence="1 4" id="KW-0479">Metal-binding</keyword>
<evidence type="ECO:0000259" key="5">
    <source>
        <dbReference type="SMART" id="SM00829"/>
    </source>
</evidence>
<accession>A0ABT9ZPU5</accession>
<organism evidence="6 7">
    <name type="scientific">Evansella vedderi</name>
    <dbReference type="NCBI Taxonomy" id="38282"/>
    <lineage>
        <taxon>Bacteria</taxon>
        <taxon>Bacillati</taxon>
        <taxon>Bacillota</taxon>
        <taxon>Bacilli</taxon>
        <taxon>Bacillales</taxon>
        <taxon>Bacillaceae</taxon>
        <taxon>Evansella</taxon>
    </lineage>
</organism>
<name>A0ABT9ZPU5_9BACI</name>